<proteinExistence type="predicted"/>
<dbReference type="RefSeq" id="WP_052718561.1">
    <property type="nucleotide sequence ID" value="NZ_CP081939.1"/>
</dbReference>
<evidence type="ECO:0000313" key="3">
    <source>
        <dbReference type="Proteomes" id="UP000247594"/>
    </source>
</evidence>
<name>A0AAE5WHK1_AVIPA</name>
<reference evidence="1" key="3">
    <citation type="submission" date="2022-05" db="EMBL/GenBank/DDBJ databases">
        <authorList>
            <person name="Chen Y."/>
            <person name="Zhu J."/>
            <person name="Zhu K."/>
        </authorList>
    </citation>
    <scope>NUCLEOTIDE SEQUENCE</scope>
    <source>
        <strain evidence="1">AV25</strain>
    </source>
</reference>
<keyword evidence="4" id="KW-1185">Reference proteome</keyword>
<sequence length="72" mass="7989">MMLFGCSTQPINTAQVIICPIVASCDRPTLAIKTNGDLATALIDYQHNLSQCQLANRTLKQCISDYNQFLQQ</sequence>
<reference evidence="1 4" key="2">
    <citation type="journal article" date="2022" name="Front. Microbiol.">
        <title>Commensal bacteria contribute to the growth of multidrug-resistant Avibacterium paragallinarum in chickens.</title>
        <authorList>
            <person name="Zhu J."/>
            <person name="Chen Y."/>
            <person name="Wu Y."/>
            <person name="Wang Y."/>
            <person name="Zhu K."/>
        </authorList>
    </citation>
    <scope>NUCLEOTIDE SEQUENCE [LARGE SCALE GENOMIC DNA]</scope>
    <source>
        <strain evidence="1 4">AV25</strain>
    </source>
</reference>
<dbReference type="AlphaFoldDB" id="A0AAE5WHK1"/>
<reference evidence="2 3" key="1">
    <citation type="submission" date="2018-06" db="EMBL/GenBank/DDBJ databases">
        <authorList>
            <person name="Teymurazov M."/>
            <person name="Kislichkina A."/>
            <person name="Abaymova A."/>
            <person name="Mukhina T."/>
            <person name="Mayskaya N."/>
            <person name="Svetoch E."/>
            <person name="Bogun A."/>
        </authorList>
    </citation>
    <scope>NUCLEOTIDE SEQUENCE [LARGE SCALE GENOMIC DNA]</scope>
    <source>
        <strain evidence="2 3">SCPM-O-B-8406</strain>
    </source>
</reference>
<accession>A0AAE5WHK1</accession>
<organism evidence="2 3">
    <name type="scientific">Avibacterium paragallinarum</name>
    <name type="common">Haemophilus gallinarum</name>
    <dbReference type="NCBI Taxonomy" id="728"/>
    <lineage>
        <taxon>Bacteria</taxon>
        <taxon>Pseudomonadati</taxon>
        <taxon>Pseudomonadota</taxon>
        <taxon>Gammaproteobacteria</taxon>
        <taxon>Pasteurellales</taxon>
        <taxon>Pasteurellaceae</taxon>
        <taxon>Avibacterium</taxon>
    </lineage>
</organism>
<evidence type="ECO:0000313" key="1">
    <source>
        <dbReference type="EMBL" id="MEE6041468.1"/>
    </source>
</evidence>
<dbReference type="Proteomes" id="UP001347884">
    <property type="component" value="Unassembled WGS sequence"/>
</dbReference>
<protein>
    <submittedName>
        <fullName evidence="1">Rz1-like lysis system protein LysC</fullName>
    </submittedName>
</protein>
<dbReference type="Proteomes" id="UP000247594">
    <property type="component" value="Unassembled WGS sequence"/>
</dbReference>
<gene>
    <name evidence="1" type="primary">lysC</name>
    <name evidence="2" type="ORF">DM482_04420</name>
    <name evidence="1" type="ORF">M5S13_06140</name>
</gene>
<dbReference type="EMBL" id="JAMDKF010000010">
    <property type="protein sequence ID" value="MEE6041468.1"/>
    <property type="molecule type" value="Genomic_DNA"/>
</dbReference>
<dbReference type="InterPro" id="IPR047737">
    <property type="entry name" value="LysC"/>
</dbReference>
<comment type="caution">
    <text evidence="2">The sequence shown here is derived from an EMBL/GenBank/DDBJ whole genome shotgun (WGS) entry which is preliminary data.</text>
</comment>
<dbReference type="Pfam" id="PF23793">
    <property type="entry name" value="LysC"/>
    <property type="match status" value="1"/>
</dbReference>
<dbReference type="EMBL" id="QJPJ01000005">
    <property type="protein sequence ID" value="PXZ39559.1"/>
    <property type="molecule type" value="Genomic_DNA"/>
</dbReference>
<evidence type="ECO:0000313" key="2">
    <source>
        <dbReference type="EMBL" id="PXZ39559.1"/>
    </source>
</evidence>
<evidence type="ECO:0000313" key="4">
    <source>
        <dbReference type="Proteomes" id="UP001347884"/>
    </source>
</evidence>
<dbReference type="NCBIfam" id="NF038368">
    <property type="entry name" value="P2_Rz1"/>
    <property type="match status" value="1"/>
</dbReference>
<dbReference type="InterPro" id="IPR058979">
    <property type="entry name" value="LysC-like"/>
</dbReference>